<keyword evidence="4" id="KW-1185">Reference proteome</keyword>
<dbReference type="InterPro" id="IPR002225">
    <property type="entry name" value="3Beta_OHSteriod_DH/Estase"/>
</dbReference>
<dbReference type="InterPro" id="IPR036291">
    <property type="entry name" value="NAD(P)-bd_dom_sf"/>
</dbReference>
<proteinExistence type="predicted"/>
<dbReference type="AlphaFoldDB" id="A0AA38L9T3"/>
<evidence type="ECO:0000313" key="3">
    <source>
        <dbReference type="EMBL" id="KAH9313565.1"/>
    </source>
</evidence>
<feature type="compositionally biased region" description="Basic and acidic residues" evidence="1">
    <location>
        <begin position="1"/>
        <end position="10"/>
    </location>
</feature>
<sequence length="183" mass="19801">MNRSSDEYRRSNGASAWHGGGASRRIRAPVDSMSSCKEGRNLCPNQQPCKEKFKTIVGHALGGFSGVTKENTGGGAKGSGNFKPRVSFKYALGKTEGNILGNQAYLVDLTKEIPSMVIKVQETETSCPQEQVMDPSIKGMTNVLDACTECGVKCMVLTSSIDAVYMDPNRDPCLVVHEDCWSD</sequence>
<feature type="non-terminal residue" evidence="3">
    <location>
        <position position="183"/>
    </location>
</feature>
<evidence type="ECO:0000313" key="4">
    <source>
        <dbReference type="Proteomes" id="UP000824469"/>
    </source>
</evidence>
<gene>
    <name evidence="3" type="ORF">KI387_022192</name>
</gene>
<evidence type="ECO:0000256" key="1">
    <source>
        <dbReference type="SAM" id="MobiDB-lite"/>
    </source>
</evidence>
<dbReference type="Proteomes" id="UP000824469">
    <property type="component" value="Unassembled WGS sequence"/>
</dbReference>
<dbReference type="GO" id="GO:0006694">
    <property type="term" value="P:steroid biosynthetic process"/>
    <property type="evidence" value="ECO:0007669"/>
    <property type="project" value="InterPro"/>
</dbReference>
<feature type="domain" description="3-beta hydroxysteroid dehydrogenase/isomerase" evidence="2">
    <location>
        <begin position="123"/>
        <end position="178"/>
    </location>
</feature>
<comment type="caution">
    <text evidence="3">The sequence shown here is derived from an EMBL/GenBank/DDBJ whole genome shotgun (WGS) entry which is preliminary data.</text>
</comment>
<organism evidence="3 4">
    <name type="scientific">Taxus chinensis</name>
    <name type="common">Chinese yew</name>
    <name type="synonym">Taxus wallichiana var. chinensis</name>
    <dbReference type="NCBI Taxonomy" id="29808"/>
    <lineage>
        <taxon>Eukaryota</taxon>
        <taxon>Viridiplantae</taxon>
        <taxon>Streptophyta</taxon>
        <taxon>Embryophyta</taxon>
        <taxon>Tracheophyta</taxon>
        <taxon>Spermatophyta</taxon>
        <taxon>Pinopsida</taxon>
        <taxon>Pinidae</taxon>
        <taxon>Conifers II</taxon>
        <taxon>Cupressales</taxon>
        <taxon>Taxaceae</taxon>
        <taxon>Taxus</taxon>
    </lineage>
</organism>
<accession>A0AA38L9T3</accession>
<protein>
    <recommendedName>
        <fullName evidence="2">3-beta hydroxysteroid dehydrogenase/isomerase domain-containing protein</fullName>
    </recommendedName>
</protein>
<evidence type="ECO:0000259" key="2">
    <source>
        <dbReference type="Pfam" id="PF01073"/>
    </source>
</evidence>
<dbReference type="EMBL" id="JAHRHJ020000005">
    <property type="protein sequence ID" value="KAH9313565.1"/>
    <property type="molecule type" value="Genomic_DNA"/>
</dbReference>
<reference evidence="3 4" key="1">
    <citation type="journal article" date="2021" name="Nat. Plants">
        <title>The Taxus genome provides insights into paclitaxel biosynthesis.</title>
        <authorList>
            <person name="Xiong X."/>
            <person name="Gou J."/>
            <person name="Liao Q."/>
            <person name="Li Y."/>
            <person name="Zhou Q."/>
            <person name="Bi G."/>
            <person name="Li C."/>
            <person name="Du R."/>
            <person name="Wang X."/>
            <person name="Sun T."/>
            <person name="Guo L."/>
            <person name="Liang H."/>
            <person name="Lu P."/>
            <person name="Wu Y."/>
            <person name="Zhang Z."/>
            <person name="Ro D.K."/>
            <person name="Shang Y."/>
            <person name="Huang S."/>
            <person name="Yan J."/>
        </authorList>
    </citation>
    <scope>NUCLEOTIDE SEQUENCE [LARGE SCALE GENOMIC DNA]</scope>
    <source>
        <strain evidence="3">Ta-2019</strain>
    </source>
</reference>
<dbReference type="Pfam" id="PF01073">
    <property type="entry name" value="3Beta_HSD"/>
    <property type="match status" value="1"/>
</dbReference>
<dbReference type="Gene3D" id="3.40.50.720">
    <property type="entry name" value="NAD(P)-binding Rossmann-like Domain"/>
    <property type="match status" value="1"/>
</dbReference>
<feature type="region of interest" description="Disordered" evidence="1">
    <location>
        <begin position="1"/>
        <end position="24"/>
    </location>
</feature>
<name>A0AA38L9T3_TAXCH</name>
<dbReference type="SUPFAM" id="SSF51735">
    <property type="entry name" value="NAD(P)-binding Rossmann-fold domains"/>
    <property type="match status" value="1"/>
</dbReference>
<dbReference type="GO" id="GO:0016616">
    <property type="term" value="F:oxidoreductase activity, acting on the CH-OH group of donors, NAD or NADP as acceptor"/>
    <property type="evidence" value="ECO:0007669"/>
    <property type="project" value="InterPro"/>
</dbReference>